<feature type="domain" description="U-box" evidence="1">
    <location>
        <begin position="27"/>
        <end position="67"/>
    </location>
</feature>
<reference evidence="2 3" key="2">
    <citation type="journal article" date="2014" name="BMC Genomics">
        <title>An improved genome of the model marine alga Ostreococcus tauri unfolds by assessing Illumina de novo assemblies.</title>
        <authorList>
            <person name="Blanc-Mathieu R."/>
            <person name="Verhelst B."/>
            <person name="Derelle E."/>
            <person name="Rombauts S."/>
            <person name="Bouget F.Y."/>
            <person name="Carre I."/>
            <person name="Chateau A."/>
            <person name="Eyre-Walker A."/>
            <person name="Grimsley N."/>
            <person name="Moreau H."/>
            <person name="Piegu B."/>
            <person name="Rivals E."/>
            <person name="Schackwitz W."/>
            <person name="Van de Peer Y."/>
            <person name="Piganeau G."/>
        </authorList>
    </citation>
    <scope>NUCLEOTIDE SEQUENCE [LARGE SCALE GENOMIC DNA]</scope>
    <source>
        <strain evidence="3">OTTH 0595 / CCAP 157/2 / RCC745</strain>
    </source>
</reference>
<reference evidence="3" key="1">
    <citation type="journal article" date="2006" name="Proc. Natl. Acad. Sci. U.S.A.">
        <title>Genome analysis of the smallest free-living eukaryote Ostreococcus tauri unveils many unique features.</title>
        <authorList>
            <person name="Derelle E."/>
            <person name="Ferraz C."/>
            <person name="Rombauts S."/>
            <person name="Rouze P."/>
            <person name="Worden A.Z."/>
            <person name="Robbens S."/>
            <person name="Partensky F."/>
            <person name="Degroeve S."/>
            <person name="Echeynie S."/>
            <person name="Cooke R."/>
            <person name="Saeys Y."/>
            <person name="Wuyts J."/>
            <person name="Jabbari K."/>
            <person name="Bowler C."/>
            <person name="Panaud O."/>
            <person name="Piegu B."/>
            <person name="Ball S.G."/>
            <person name="Ral J.-P."/>
            <person name="Bouget F.-Y."/>
            <person name="Piganeau G."/>
            <person name="De Baets B."/>
            <person name="Picard A."/>
            <person name="Delseny M."/>
            <person name="Demaille J."/>
            <person name="Van de Peer Y."/>
            <person name="Moreau H."/>
        </authorList>
    </citation>
    <scope>NUCLEOTIDE SEQUENCE [LARGE SCALE GENOMIC DNA]</scope>
    <source>
        <strain evidence="3">OTTH 0595 / CCAP 157/2 / RCC745</strain>
    </source>
</reference>
<evidence type="ECO:0000313" key="2">
    <source>
        <dbReference type="EMBL" id="CEF98896.1"/>
    </source>
</evidence>
<dbReference type="Gene3D" id="3.30.40.10">
    <property type="entry name" value="Zinc/RING finger domain, C3HC4 (zinc finger)"/>
    <property type="match status" value="1"/>
</dbReference>
<name>A0A090M3Y5_OSTTA</name>
<dbReference type="EMBL" id="CAID01000009">
    <property type="protein sequence ID" value="CEF98896.1"/>
    <property type="molecule type" value="Genomic_DNA"/>
</dbReference>
<proteinExistence type="predicted"/>
<gene>
    <name evidence="2" type="ORF">OT_ostta09g00020</name>
</gene>
<dbReference type="GO" id="GO:0016567">
    <property type="term" value="P:protein ubiquitination"/>
    <property type="evidence" value="ECO:0007669"/>
    <property type="project" value="UniProtKB-UniPathway"/>
</dbReference>
<protein>
    <submittedName>
        <fullName evidence="2">Zinc finger, RING/FYVE/PHD-type</fullName>
    </submittedName>
</protein>
<dbReference type="KEGG" id="ota:OT_ostta09g00020"/>
<dbReference type="SUPFAM" id="SSF57850">
    <property type="entry name" value="RING/U-box"/>
    <property type="match status" value="1"/>
</dbReference>
<dbReference type="InterPro" id="IPR013083">
    <property type="entry name" value="Znf_RING/FYVE/PHD"/>
</dbReference>
<dbReference type="UniPathway" id="UPA00143"/>
<evidence type="ECO:0000313" key="3">
    <source>
        <dbReference type="Proteomes" id="UP000009170"/>
    </source>
</evidence>
<dbReference type="GeneID" id="9833529"/>
<keyword evidence="3" id="KW-1185">Reference proteome</keyword>
<dbReference type="RefSeq" id="XP_022839529.1">
    <property type="nucleotide sequence ID" value="XM_022983249.1"/>
</dbReference>
<dbReference type="GO" id="GO:0004842">
    <property type="term" value="F:ubiquitin-protein transferase activity"/>
    <property type="evidence" value="ECO:0007669"/>
    <property type="project" value="InterPro"/>
</dbReference>
<dbReference type="Proteomes" id="UP000009170">
    <property type="component" value="Unassembled WGS sequence"/>
</dbReference>
<evidence type="ECO:0000259" key="1">
    <source>
        <dbReference type="PROSITE" id="PS51698"/>
    </source>
</evidence>
<dbReference type="STRING" id="70448.A0A090M3Y5"/>
<dbReference type="OrthoDB" id="5855668at2759"/>
<dbReference type="SMART" id="SM00504">
    <property type="entry name" value="Ubox"/>
    <property type="match status" value="1"/>
</dbReference>
<sequence>MGRRRNDFPIDVVIETHLYDDPAFHAAAPDAYLCPLTLKVMRNPVVVTKTGRTYEKAAIEAWITLNHAEPYDRNVALEDFTAECSSNTAMYALIEHFVRSVRTMQPGALLDGTVAQRMKRAAAKTTVVIVEKNIHVFKKQASLSGGASSNAHAALTTLEKGLIPDVPKPKKEEEVDVVGELVFPEELPERAYIHVKSLEFPDKSKPTDGRFFRFDMDELTRVIGHSWANEDAEAYKTENFSVKTGKGATFCTYRDEKRSAIVVFGGPDGMGVGCYHPVSSAQPGDWAVGEPIELTAYRGIPKGLRFMNPDKISSVKFRYYMDGDERVLNSGMNGERPEQIFPGQSGIYPLNCKYKGTRIYNWLHIEFKLKYPTGTDPELINGRPITPIGVFVDNRLLLQRGGCAQIYNCRDNELHHCTANGDGPSFRSGMQTDNENLQHFGAMMLHRDRMYEPITDFMMNFRMPDNGPMGVPCFSEECGGGLHFGFLEGDPAWWKVGKNEWPTSEEGNVGATCDDDASKWGDKALKGPNAKESDEFFVYDPRKKAPKPKRRTYKTASGATMVTKVKSDTFVFPRQRRKLVDPHLEVVSLDYPGGVMQGKTDPEPKGKWFRFKSDQLSEICGISDWGNGCYDGWKTGIIKSGDGASFSVADRDRGIIVFQHESGLGVGCSNPYDYAREGEWSVGDRLQLLAYSHENQPPPYTFALSIDEYICQTETGWNLPGHLIRFGQCGLVGGWWKEMEIEFKIEEASVGTRIYGVHTDASFESLPFTATALRSDGKWHDIKLSEDDVPWGRAFASVMDDVSAVRVRWDSTDLHKLANSTARSGGGIHANLLGTSTAFNVLDVRHSGHPVDGSIFRFDKDAIRAATCDASNWQGRYEVLNLRSGKKGAVMLLDKADQKVLAAYSKAMQQKAEPIAIPASATVAPPSVVVVDTPGVKSAPLQARHPPPKGPTGFLSCCFSAPAPVASAHVDEPAATTMVVYKDVYIDEASPVKSEKLAPTQMSAAVDVLGFGYWLDAAQTPALAPGDWQIGDIIMLARRDLDVDDFAPSVLEDGAAGVAALERVKSIDAAGAWANIRFISSDDVAQITLPSI</sequence>
<dbReference type="Pfam" id="PF04564">
    <property type="entry name" value="U-box"/>
    <property type="match status" value="1"/>
</dbReference>
<comment type="caution">
    <text evidence="2">The sequence shown here is derived from an EMBL/GenBank/DDBJ whole genome shotgun (WGS) entry which is preliminary data.</text>
</comment>
<dbReference type="AlphaFoldDB" id="A0A090M3Y5"/>
<dbReference type="InParanoid" id="A0A090M3Y5"/>
<accession>A0A090M3Y5</accession>
<organism evidence="2 3">
    <name type="scientific">Ostreococcus tauri</name>
    <name type="common">Marine green alga</name>
    <dbReference type="NCBI Taxonomy" id="70448"/>
    <lineage>
        <taxon>Eukaryota</taxon>
        <taxon>Viridiplantae</taxon>
        <taxon>Chlorophyta</taxon>
        <taxon>Mamiellophyceae</taxon>
        <taxon>Mamiellales</taxon>
        <taxon>Bathycoccaceae</taxon>
        <taxon>Ostreococcus</taxon>
    </lineage>
</organism>
<dbReference type="InterPro" id="IPR003613">
    <property type="entry name" value="Ubox_domain"/>
</dbReference>
<dbReference type="PROSITE" id="PS51698">
    <property type="entry name" value="U_BOX"/>
    <property type="match status" value="1"/>
</dbReference>